<protein>
    <recommendedName>
        <fullName evidence="1">Glycosyl transferase family 1 domain-containing protein</fullName>
    </recommendedName>
</protein>
<dbReference type="PANTHER" id="PTHR45919:SF1">
    <property type="entry name" value="GDP-MAN:MAN(3)GLCNAC(2)-PP-DOL ALPHA-1,2-MANNOSYLTRANSFERASE"/>
    <property type="match status" value="1"/>
</dbReference>
<feature type="domain" description="Glycosyl transferase family 1" evidence="1">
    <location>
        <begin position="172"/>
        <end position="326"/>
    </location>
</feature>
<dbReference type="GO" id="GO:0006487">
    <property type="term" value="P:protein N-linked glycosylation"/>
    <property type="evidence" value="ECO:0007669"/>
    <property type="project" value="TreeGrafter"/>
</dbReference>
<organism evidence="2 3">
    <name type="scientific">Acidianus manzaensis</name>
    <dbReference type="NCBI Taxonomy" id="282676"/>
    <lineage>
        <taxon>Archaea</taxon>
        <taxon>Thermoproteota</taxon>
        <taxon>Thermoprotei</taxon>
        <taxon>Sulfolobales</taxon>
        <taxon>Sulfolobaceae</taxon>
        <taxon>Acidianus</taxon>
    </lineage>
</organism>
<dbReference type="AlphaFoldDB" id="A0A1W6JXB1"/>
<dbReference type="GO" id="GO:0016020">
    <property type="term" value="C:membrane"/>
    <property type="evidence" value="ECO:0007669"/>
    <property type="project" value="TreeGrafter"/>
</dbReference>
<dbReference type="Pfam" id="PF00534">
    <property type="entry name" value="Glycos_transf_1"/>
    <property type="match status" value="1"/>
</dbReference>
<dbReference type="SUPFAM" id="SSF53756">
    <property type="entry name" value="UDP-Glycosyltransferase/glycogen phosphorylase"/>
    <property type="match status" value="1"/>
</dbReference>
<dbReference type="GO" id="GO:0004377">
    <property type="term" value="F:GDP-Man:Man(3)GlcNAc(2)-PP-Dol alpha-1,2-mannosyltransferase activity"/>
    <property type="evidence" value="ECO:0007669"/>
    <property type="project" value="InterPro"/>
</dbReference>
<dbReference type="Proteomes" id="UP000193404">
    <property type="component" value="Chromosome"/>
</dbReference>
<dbReference type="InterPro" id="IPR001296">
    <property type="entry name" value="Glyco_trans_1"/>
</dbReference>
<evidence type="ECO:0000259" key="1">
    <source>
        <dbReference type="Pfam" id="PF00534"/>
    </source>
</evidence>
<evidence type="ECO:0000313" key="3">
    <source>
        <dbReference type="Proteomes" id="UP000193404"/>
    </source>
</evidence>
<dbReference type="STRING" id="282676.B6F84_01995"/>
<accession>A0A1W6JXB1</accession>
<dbReference type="GeneID" id="41589652"/>
<dbReference type="RefSeq" id="WP_148690670.1">
    <property type="nucleotide sequence ID" value="NZ_CP020477.1"/>
</dbReference>
<dbReference type="PANTHER" id="PTHR45919">
    <property type="entry name" value="GDP-MAN:MAN(3)GLCNAC(2)-PP-DOL ALPHA-1,2-MANNOSYLTRANSFERASE"/>
    <property type="match status" value="1"/>
</dbReference>
<dbReference type="EMBL" id="CP020477">
    <property type="protein sequence ID" value="ARM74916.1"/>
    <property type="molecule type" value="Genomic_DNA"/>
</dbReference>
<sequence length="348" mass="40382">MEKKLITIVHHNLSYKSGEGKVVFTAIDVIKDHKIDFTIATFSKPENEYGLPIKYFLPFHFSKFDRYQRIFVYFVASKIYSRIYLNLAGSPIPLSKKGIHIIYTGSSPFSVTKYSRSLFWKVYRMPYKLFLGLMKDEYKRAKIIANSYYSAKVLADQYGIQPKVIYPPVEYEKFNKAFHENNDGYILTIARIERGKFLERVIEVSSKTKLPAVIVGYLNDKKYLIELEKIAKQKNAKILILTNKTEDELIEIMSKACCYFHPTEGEHFGIPVVEAMSAGLVPIVPRESGASELVPEFSYTTIDEASQKILEIKNIPLSKRKELSEKSKFFSTERFKRELWEYISNFLN</sequence>
<evidence type="ECO:0000313" key="2">
    <source>
        <dbReference type="EMBL" id="ARM74916.1"/>
    </source>
</evidence>
<gene>
    <name evidence="2" type="ORF">B6F84_01995</name>
</gene>
<dbReference type="KEGG" id="aman:B6F84_01995"/>
<keyword evidence="3" id="KW-1185">Reference proteome</keyword>
<proteinExistence type="predicted"/>
<dbReference type="InterPro" id="IPR038013">
    <property type="entry name" value="ALG11"/>
</dbReference>
<dbReference type="Gene3D" id="3.40.50.2000">
    <property type="entry name" value="Glycogen Phosphorylase B"/>
    <property type="match status" value="2"/>
</dbReference>
<name>A0A1W6JXB1_9CREN</name>
<dbReference type="OrthoDB" id="132546at2157"/>
<reference evidence="2 3" key="1">
    <citation type="submission" date="2017-03" db="EMBL/GenBank/DDBJ databases">
        <title>Sulfur activation and transportation mechanism of thermophilic Archaea Acidianus manzaensis YN-25.</title>
        <authorList>
            <person name="Ma Y."/>
            <person name="Yang Y."/>
            <person name="Xia J."/>
        </authorList>
    </citation>
    <scope>NUCLEOTIDE SEQUENCE [LARGE SCALE GENOMIC DNA]</scope>
    <source>
        <strain evidence="2 3">YN-25</strain>
    </source>
</reference>
<dbReference type="CDD" id="cd03801">
    <property type="entry name" value="GT4_PimA-like"/>
    <property type="match status" value="1"/>
</dbReference>